<gene>
    <name evidence="1" type="ORF">D9619_006303</name>
</gene>
<protein>
    <submittedName>
        <fullName evidence="1">Uncharacterized protein</fullName>
    </submittedName>
</protein>
<sequence>MYFTVKNARSTISFKQVFPFYIDSAFSAHTASSGMAYVVVRVLSDRYKEQIVRSRVFFDDGAEGLATFAECGTARVGDLVEAGTGLDEPIVLYVQPLREEFRWD</sequence>
<keyword evidence="2" id="KW-1185">Reference proteome</keyword>
<organism evidence="1 2">
    <name type="scientific">Psilocybe cf. subviscida</name>
    <dbReference type="NCBI Taxonomy" id="2480587"/>
    <lineage>
        <taxon>Eukaryota</taxon>
        <taxon>Fungi</taxon>
        <taxon>Dikarya</taxon>
        <taxon>Basidiomycota</taxon>
        <taxon>Agaricomycotina</taxon>
        <taxon>Agaricomycetes</taxon>
        <taxon>Agaricomycetidae</taxon>
        <taxon>Agaricales</taxon>
        <taxon>Agaricineae</taxon>
        <taxon>Strophariaceae</taxon>
        <taxon>Psilocybe</taxon>
    </lineage>
</organism>
<reference evidence="1 2" key="1">
    <citation type="journal article" date="2020" name="ISME J.">
        <title>Uncovering the hidden diversity of litter-decomposition mechanisms in mushroom-forming fungi.</title>
        <authorList>
            <person name="Floudas D."/>
            <person name="Bentzer J."/>
            <person name="Ahren D."/>
            <person name="Johansson T."/>
            <person name="Persson P."/>
            <person name="Tunlid A."/>
        </authorList>
    </citation>
    <scope>NUCLEOTIDE SEQUENCE [LARGE SCALE GENOMIC DNA]</scope>
    <source>
        <strain evidence="1 2">CBS 101986</strain>
    </source>
</reference>
<dbReference type="EMBL" id="JAACJJ010000042">
    <property type="protein sequence ID" value="KAF5316412.1"/>
    <property type="molecule type" value="Genomic_DNA"/>
</dbReference>
<name>A0A8H5B4J9_9AGAR</name>
<accession>A0A8H5B4J9</accession>
<comment type="caution">
    <text evidence="1">The sequence shown here is derived from an EMBL/GenBank/DDBJ whole genome shotgun (WGS) entry which is preliminary data.</text>
</comment>
<proteinExistence type="predicted"/>
<dbReference type="Proteomes" id="UP000567179">
    <property type="component" value="Unassembled WGS sequence"/>
</dbReference>
<dbReference type="AlphaFoldDB" id="A0A8H5B4J9"/>
<evidence type="ECO:0000313" key="2">
    <source>
        <dbReference type="Proteomes" id="UP000567179"/>
    </source>
</evidence>
<evidence type="ECO:0000313" key="1">
    <source>
        <dbReference type="EMBL" id="KAF5316412.1"/>
    </source>
</evidence>